<accession>A8NR78</accession>
<dbReference type="Proteomes" id="UP000001861">
    <property type="component" value="Unassembled WGS sequence"/>
</dbReference>
<dbReference type="EMBL" id="AACS02000008">
    <property type="protein sequence ID" value="EAU86062.2"/>
    <property type="molecule type" value="Genomic_DNA"/>
</dbReference>
<dbReference type="HOGENOM" id="CLU_1299644_0_0_1"/>
<organism evidence="1 2">
    <name type="scientific">Coprinopsis cinerea (strain Okayama-7 / 130 / ATCC MYA-4618 / FGSC 9003)</name>
    <name type="common">Inky cap fungus</name>
    <name type="synonym">Hormographiella aspergillata</name>
    <dbReference type="NCBI Taxonomy" id="240176"/>
    <lineage>
        <taxon>Eukaryota</taxon>
        <taxon>Fungi</taxon>
        <taxon>Dikarya</taxon>
        <taxon>Basidiomycota</taxon>
        <taxon>Agaricomycotina</taxon>
        <taxon>Agaricomycetes</taxon>
        <taxon>Agaricomycetidae</taxon>
        <taxon>Agaricales</taxon>
        <taxon>Agaricineae</taxon>
        <taxon>Psathyrellaceae</taxon>
        <taxon>Coprinopsis</taxon>
    </lineage>
</organism>
<reference evidence="1 2" key="1">
    <citation type="journal article" date="2010" name="Proc. Natl. Acad. Sci. U.S.A.">
        <title>Insights into evolution of multicellular fungi from the assembled chromosomes of the mushroom Coprinopsis cinerea (Coprinus cinereus).</title>
        <authorList>
            <person name="Stajich J.E."/>
            <person name="Wilke S.K."/>
            <person name="Ahren D."/>
            <person name="Au C.H."/>
            <person name="Birren B.W."/>
            <person name="Borodovsky M."/>
            <person name="Burns C."/>
            <person name="Canback B."/>
            <person name="Casselton L.A."/>
            <person name="Cheng C.K."/>
            <person name="Deng J."/>
            <person name="Dietrich F.S."/>
            <person name="Fargo D.C."/>
            <person name="Farman M.L."/>
            <person name="Gathman A.C."/>
            <person name="Goldberg J."/>
            <person name="Guigo R."/>
            <person name="Hoegger P.J."/>
            <person name="Hooker J.B."/>
            <person name="Huggins A."/>
            <person name="James T.Y."/>
            <person name="Kamada T."/>
            <person name="Kilaru S."/>
            <person name="Kodira C."/>
            <person name="Kues U."/>
            <person name="Kupfer D."/>
            <person name="Kwan H.S."/>
            <person name="Lomsadze A."/>
            <person name="Li W."/>
            <person name="Lilly W.W."/>
            <person name="Ma L.J."/>
            <person name="Mackey A.J."/>
            <person name="Manning G."/>
            <person name="Martin F."/>
            <person name="Muraguchi H."/>
            <person name="Natvig D.O."/>
            <person name="Palmerini H."/>
            <person name="Ramesh M.A."/>
            <person name="Rehmeyer C.J."/>
            <person name="Roe B.A."/>
            <person name="Shenoy N."/>
            <person name="Stanke M."/>
            <person name="Ter-Hovhannisyan V."/>
            <person name="Tunlid A."/>
            <person name="Velagapudi R."/>
            <person name="Vision T.J."/>
            <person name="Zeng Q."/>
            <person name="Zolan M.E."/>
            <person name="Pukkila P.J."/>
        </authorList>
    </citation>
    <scope>NUCLEOTIDE SEQUENCE [LARGE SCALE GENOMIC DNA]</scope>
    <source>
        <strain evidence="2">Okayama-7 / 130 / ATCC MYA-4618 / FGSC 9003</strain>
    </source>
</reference>
<keyword evidence="2" id="KW-1185">Reference proteome</keyword>
<proteinExistence type="predicted"/>
<dbReference type="InParanoid" id="A8NR78"/>
<dbReference type="OrthoDB" id="3830579at2759"/>
<sequence>MTSTLEIISFAASQSFIDNPEVLKPALDTLRAAKPVGYASTEEFSSRTKRPDTSPSACINGDQICTPSSDDVHNPVWDSVPDAAQRKEFEEKSNGIINEPVTTLHVQVDSTLIGKALEAPATEFALAKLKGEDKRQAFNDVTAGVIKIFNAGTGNYGPTFGPVTQGTTSDIVIVVGWDSPQTHADAVKEIPDVMKLFELSDLTVVHVAFKKL</sequence>
<gene>
    <name evidence="1" type="ORF">CC1G_07141</name>
</gene>
<name>A8NR78_COPC7</name>
<dbReference type="GeneID" id="6012252"/>
<dbReference type="KEGG" id="cci:CC1G_07141"/>
<evidence type="ECO:0000313" key="1">
    <source>
        <dbReference type="EMBL" id="EAU86062.2"/>
    </source>
</evidence>
<evidence type="ECO:0000313" key="2">
    <source>
        <dbReference type="Proteomes" id="UP000001861"/>
    </source>
</evidence>
<dbReference type="RefSeq" id="XP_001835717.2">
    <property type="nucleotide sequence ID" value="XM_001835665.2"/>
</dbReference>
<dbReference type="VEuPathDB" id="FungiDB:CC1G_07141"/>
<comment type="caution">
    <text evidence="1">The sequence shown here is derived from an EMBL/GenBank/DDBJ whole genome shotgun (WGS) entry which is preliminary data.</text>
</comment>
<evidence type="ECO:0008006" key="3">
    <source>
        <dbReference type="Google" id="ProtNLM"/>
    </source>
</evidence>
<protein>
    <recommendedName>
        <fullName evidence="3">ABM domain-containing protein</fullName>
    </recommendedName>
</protein>
<dbReference type="AlphaFoldDB" id="A8NR78"/>